<evidence type="ECO:0000313" key="3">
    <source>
        <dbReference type="Proteomes" id="UP000824236"/>
    </source>
</evidence>
<comment type="cofactor">
    <cofactor evidence="1">
        <name>Mg(2+)</name>
        <dbReference type="ChEBI" id="CHEBI:18420"/>
    </cofactor>
    <text evidence="1">Binds 2 magnesium ions per subunit.</text>
</comment>
<comment type="caution">
    <text evidence="2">The sequence shown here is derived from an EMBL/GenBank/DDBJ whole genome shotgun (WGS) entry which is preliminary data.</text>
</comment>
<dbReference type="InterPro" id="IPR050792">
    <property type="entry name" value="ADP-ribosylglycohydrolase"/>
</dbReference>
<dbReference type="Proteomes" id="UP000824236">
    <property type="component" value="Unassembled WGS sequence"/>
</dbReference>
<accession>A0A9E2NNS6</accession>
<dbReference type="Gene3D" id="1.10.4080.10">
    <property type="entry name" value="ADP-ribosylation/Crystallin J1"/>
    <property type="match status" value="1"/>
</dbReference>
<keyword evidence="1" id="KW-0460">Magnesium</keyword>
<proteinExistence type="predicted"/>
<feature type="binding site" evidence="1">
    <location>
        <position position="215"/>
    </location>
    <ligand>
        <name>Mg(2+)</name>
        <dbReference type="ChEBI" id="CHEBI:18420"/>
        <label>1</label>
    </ligand>
</feature>
<gene>
    <name evidence="2" type="ORF">H9791_07405</name>
</gene>
<dbReference type="InterPro" id="IPR036705">
    <property type="entry name" value="Ribosyl_crysJ1_sf"/>
</dbReference>
<dbReference type="PANTHER" id="PTHR16222">
    <property type="entry name" value="ADP-RIBOSYLGLYCOHYDROLASE"/>
    <property type="match status" value="1"/>
</dbReference>
<dbReference type="Pfam" id="PF03747">
    <property type="entry name" value="ADP_ribosyl_GH"/>
    <property type="match status" value="1"/>
</dbReference>
<feature type="binding site" evidence="1">
    <location>
        <position position="213"/>
    </location>
    <ligand>
        <name>Mg(2+)</name>
        <dbReference type="ChEBI" id="CHEBI:18420"/>
        <label>1</label>
    </ligand>
</feature>
<dbReference type="PANTHER" id="PTHR16222:SF12">
    <property type="entry name" value="ADP-RIBOSYLGLYCOHYDROLASE-RELATED"/>
    <property type="match status" value="1"/>
</dbReference>
<dbReference type="GO" id="GO:0046872">
    <property type="term" value="F:metal ion binding"/>
    <property type="evidence" value="ECO:0007669"/>
    <property type="project" value="UniProtKB-KW"/>
</dbReference>
<feature type="binding site" evidence="1">
    <location>
        <position position="39"/>
    </location>
    <ligand>
        <name>Mg(2+)</name>
        <dbReference type="ChEBI" id="CHEBI:18420"/>
        <label>1</label>
    </ligand>
</feature>
<dbReference type="EMBL" id="JAHLFO010000103">
    <property type="protein sequence ID" value="MBU3814323.1"/>
    <property type="molecule type" value="Genomic_DNA"/>
</dbReference>
<sequence length="265" mass="29440">MRDKILLGAIAGDVIGSVYEHFPVKTTEFQLFSCASTFTDDTVMTMANFDWLLNGSDLSRTMQEYGRRYEHRGYGSGFRKWIWMNAPRPYGSYGNGSAMRVSPVGWAFGSLDETLEAARRSAMVTHDHSEGVKGAQAVAAAVYLARTGKSKADIKNYIVQTFCYDLDRNCDDIRPGYAFDVSCQGSVPESIVAFLDSTDYESAIRLAISLGGDADTMAAITGSIAEAYYKDIPAYIKEEVLKRLPKEFPVLIQQFYERFVGPIVL</sequence>
<dbReference type="InterPro" id="IPR005502">
    <property type="entry name" value="Ribosyl_crysJ1"/>
</dbReference>
<feature type="binding site" evidence="1">
    <location>
        <position position="216"/>
    </location>
    <ligand>
        <name>Mg(2+)</name>
        <dbReference type="ChEBI" id="CHEBI:18420"/>
        <label>1</label>
    </ligand>
</feature>
<dbReference type="AlphaFoldDB" id="A0A9E2NNS6"/>
<feature type="binding site" evidence="1">
    <location>
        <position position="40"/>
    </location>
    <ligand>
        <name>Mg(2+)</name>
        <dbReference type="ChEBI" id="CHEBI:18420"/>
        <label>1</label>
    </ligand>
</feature>
<reference evidence="2" key="1">
    <citation type="journal article" date="2021" name="PeerJ">
        <title>Extensive microbial diversity within the chicken gut microbiome revealed by metagenomics and culture.</title>
        <authorList>
            <person name="Gilroy R."/>
            <person name="Ravi A."/>
            <person name="Getino M."/>
            <person name="Pursley I."/>
            <person name="Horton D.L."/>
            <person name="Alikhan N.F."/>
            <person name="Baker D."/>
            <person name="Gharbi K."/>
            <person name="Hall N."/>
            <person name="Watson M."/>
            <person name="Adriaenssens E.M."/>
            <person name="Foster-Nyarko E."/>
            <person name="Jarju S."/>
            <person name="Secka A."/>
            <person name="Antonio M."/>
            <person name="Oren A."/>
            <person name="Chaudhuri R.R."/>
            <person name="La Ragione R."/>
            <person name="Hildebrand F."/>
            <person name="Pallen M.J."/>
        </authorList>
    </citation>
    <scope>NUCLEOTIDE SEQUENCE</scope>
    <source>
        <strain evidence="2">B3-3758</strain>
    </source>
</reference>
<reference evidence="2" key="2">
    <citation type="submission" date="2021-04" db="EMBL/GenBank/DDBJ databases">
        <authorList>
            <person name="Gilroy R."/>
        </authorList>
    </citation>
    <scope>NUCLEOTIDE SEQUENCE</scope>
    <source>
        <strain evidence="2">B3-3758</strain>
    </source>
</reference>
<name>A0A9E2NNS6_9BACE</name>
<protein>
    <submittedName>
        <fullName evidence="2">ADP-ribosylglycohydrolase family protein</fullName>
    </submittedName>
</protein>
<feature type="binding site" evidence="1">
    <location>
        <position position="41"/>
    </location>
    <ligand>
        <name>Mg(2+)</name>
        <dbReference type="ChEBI" id="CHEBI:18420"/>
        <label>1</label>
    </ligand>
</feature>
<evidence type="ECO:0000256" key="1">
    <source>
        <dbReference type="PIRSR" id="PIRSR605502-1"/>
    </source>
</evidence>
<organism evidence="2 3">
    <name type="scientific">Candidatus Bacteroides intestinipullorum</name>
    <dbReference type="NCBI Taxonomy" id="2838471"/>
    <lineage>
        <taxon>Bacteria</taxon>
        <taxon>Pseudomonadati</taxon>
        <taxon>Bacteroidota</taxon>
        <taxon>Bacteroidia</taxon>
        <taxon>Bacteroidales</taxon>
        <taxon>Bacteroidaceae</taxon>
        <taxon>Bacteroides</taxon>
    </lineage>
</organism>
<evidence type="ECO:0000313" key="2">
    <source>
        <dbReference type="EMBL" id="MBU3814323.1"/>
    </source>
</evidence>
<dbReference type="SUPFAM" id="SSF101478">
    <property type="entry name" value="ADP-ribosylglycohydrolase"/>
    <property type="match status" value="1"/>
</dbReference>
<keyword evidence="1" id="KW-0479">Metal-binding</keyword>